<protein>
    <submittedName>
        <fullName evidence="1">Uncharacterized protein</fullName>
    </submittedName>
</protein>
<reference evidence="1" key="1">
    <citation type="submission" date="2023-03" db="EMBL/GenBank/DDBJ databases">
        <title>MT1 and MT2 Draft Genomes of Novel Species.</title>
        <authorList>
            <person name="Venkateswaran K."/>
        </authorList>
    </citation>
    <scope>NUCLEOTIDE SEQUENCE</scope>
    <source>
        <strain evidence="1">F6_3S_P_1C</strain>
    </source>
</reference>
<accession>A0ABT8JFV9</accession>
<comment type="caution">
    <text evidence="1">The sequence shown here is derived from an EMBL/GenBank/DDBJ whole genome shotgun (WGS) entry which is preliminary data.</text>
</comment>
<dbReference type="EMBL" id="JAROCD010000011">
    <property type="protein sequence ID" value="MDN4603915.1"/>
    <property type="molecule type" value="Genomic_DNA"/>
</dbReference>
<keyword evidence="2" id="KW-1185">Reference proteome</keyword>
<dbReference type="Proteomes" id="UP001174205">
    <property type="component" value="Unassembled WGS sequence"/>
</dbReference>
<evidence type="ECO:0000313" key="1">
    <source>
        <dbReference type="EMBL" id="MDN4603915.1"/>
    </source>
</evidence>
<dbReference type="RefSeq" id="WP_024630896.1">
    <property type="nucleotide sequence ID" value="NZ_JAROCD010000011.1"/>
</dbReference>
<name>A0ABT8JFV9_9BACL</name>
<sequence>MQAKEMSNQQLDQALAELTNYEGLENYDTPCYSYEPIASIEIQAKAIAYDAETYVRNLGRVVCDWSPEKFNCKSVAELLMANPRQRAEAVYMTLIETQSS</sequence>
<organism evidence="1 2">
    <name type="scientific">Paenibacillus vandeheii</name>
    <dbReference type="NCBI Taxonomy" id="3035917"/>
    <lineage>
        <taxon>Bacteria</taxon>
        <taxon>Bacillati</taxon>
        <taxon>Bacillota</taxon>
        <taxon>Bacilli</taxon>
        <taxon>Bacillales</taxon>
        <taxon>Paenibacillaceae</taxon>
        <taxon>Paenibacillus</taxon>
    </lineage>
</organism>
<proteinExistence type="predicted"/>
<gene>
    <name evidence="1" type="ORF">P5G61_21915</name>
</gene>
<evidence type="ECO:0000313" key="2">
    <source>
        <dbReference type="Proteomes" id="UP001174205"/>
    </source>
</evidence>